<evidence type="ECO:0000256" key="2">
    <source>
        <dbReference type="PROSITE-ProRule" id="PRU00176"/>
    </source>
</evidence>
<dbReference type="PANTHER" id="PTHR48029:SF1">
    <property type="entry name" value="NUCLEOLAR PROTEIN 8"/>
    <property type="match status" value="1"/>
</dbReference>
<dbReference type="Gene3D" id="3.30.70.330">
    <property type="match status" value="1"/>
</dbReference>
<dbReference type="PANTHER" id="PTHR48029">
    <property type="entry name" value="NUCLEOLAR PROTEIN 8"/>
    <property type="match status" value="1"/>
</dbReference>
<feature type="domain" description="RRM" evidence="4">
    <location>
        <begin position="20"/>
        <end position="73"/>
    </location>
</feature>
<feature type="compositionally biased region" description="Basic and acidic residues" evidence="3">
    <location>
        <begin position="98"/>
        <end position="112"/>
    </location>
</feature>
<protein>
    <recommendedName>
        <fullName evidence="4">RRM domain-containing protein</fullName>
    </recommendedName>
</protein>
<dbReference type="InterPro" id="IPR012677">
    <property type="entry name" value="Nucleotide-bd_a/b_plait_sf"/>
</dbReference>
<dbReference type="SUPFAM" id="SSF54928">
    <property type="entry name" value="RNA-binding domain, RBD"/>
    <property type="match status" value="1"/>
</dbReference>
<dbReference type="AlphaFoldDB" id="A0A8H8DJY0"/>
<dbReference type="InterPro" id="IPR000504">
    <property type="entry name" value="RRM_dom"/>
</dbReference>
<dbReference type="OrthoDB" id="407442at2759"/>
<evidence type="ECO:0000256" key="3">
    <source>
        <dbReference type="SAM" id="MobiDB-lite"/>
    </source>
</evidence>
<feature type="region of interest" description="Disordered" evidence="3">
    <location>
        <begin position="1"/>
        <end position="22"/>
    </location>
</feature>
<evidence type="ECO:0000313" key="6">
    <source>
        <dbReference type="Proteomes" id="UP000673691"/>
    </source>
</evidence>
<evidence type="ECO:0000313" key="5">
    <source>
        <dbReference type="EMBL" id="KAG5461061.1"/>
    </source>
</evidence>
<evidence type="ECO:0000259" key="4">
    <source>
        <dbReference type="PROSITE" id="PS50102"/>
    </source>
</evidence>
<keyword evidence="6" id="KW-1185">Reference proteome</keyword>
<accession>A0A8H8DJY0</accession>
<dbReference type="PROSITE" id="PS50102">
    <property type="entry name" value="RRM"/>
    <property type="match status" value="1"/>
</dbReference>
<proteinExistence type="predicted"/>
<comment type="caution">
    <text evidence="5">The sequence shown here is derived from an EMBL/GenBank/DDBJ whole genome shotgun (WGS) entry which is preliminary data.</text>
</comment>
<dbReference type="Pfam" id="PF00076">
    <property type="entry name" value="RRM_1"/>
    <property type="match status" value="1"/>
</dbReference>
<organism evidence="5 6">
    <name type="scientific">Olpidium bornovanus</name>
    <dbReference type="NCBI Taxonomy" id="278681"/>
    <lineage>
        <taxon>Eukaryota</taxon>
        <taxon>Fungi</taxon>
        <taxon>Fungi incertae sedis</taxon>
        <taxon>Olpidiomycota</taxon>
        <taxon>Olpidiomycotina</taxon>
        <taxon>Olpidiomycetes</taxon>
        <taxon>Olpidiales</taxon>
        <taxon>Olpidiaceae</taxon>
        <taxon>Olpidium</taxon>
    </lineage>
</organism>
<evidence type="ECO:0000256" key="1">
    <source>
        <dbReference type="ARBA" id="ARBA00022884"/>
    </source>
</evidence>
<name>A0A8H8DJY0_9FUNG</name>
<dbReference type="EMBL" id="JAEFCI010004265">
    <property type="protein sequence ID" value="KAG5461061.1"/>
    <property type="molecule type" value="Genomic_DNA"/>
</dbReference>
<feature type="compositionally biased region" description="Polar residues" evidence="3">
    <location>
        <begin position="1"/>
        <end position="17"/>
    </location>
</feature>
<dbReference type="Proteomes" id="UP000673691">
    <property type="component" value="Unassembled WGS sequence"/>
</dbReference>
<sequence length="126" mass="14088">MSPRGANQSKRQQQPEPVTQRLYVGGLSTQVTAEELTARFQPFGRVDDCHLPRDVLSGACRGFGYVTLTAPEEKLKRCAFLPYVKALYESVEPFRSAKEKAYRPNGRSDKRQASRFTTARSGKGCT</sequence>
<dbReference type="GO" id="GO:0003723">
    <property type="term" value="F:RNA binding"/>
    <property type="evidence" value="ECO:0007669"/>
    <property type="project" value="UniProtKB-UniRule"/>
</dbReference>
<reference evidence="5 6" key="1">
    <citation type="journal article" name="Sci. Rep.">
        <title>Genome-scale phylogenetic analyses confirm Olpidium as the closest living zoosporic fungus to the non-flagellated, terrestrial fungi.</title>
        <authorList>
            <person name="Chang Y."/>
            <person name="Rochon D."/>
            <person name="Sekimoto S."/>
            <person name="Wang Y."/>
            <person name="Chovatia M."/>
            <person name="Sandor L."/>
            <person name="Salamov A."/>
            <person name="Grigoriev I.V."/>
            <person name="Stajich J.E."/>
            <person name="Spatafora J.W."/>
        </authorList>
    </citation>
    <scope>NUCLEOTIDE SEQUENCE [LARGE SCALE GENOMIC DNA]</scope>
    <source>
        <strain evidence="5">S191</strain>
    </source>
</reference>
<gene>
    <name evidence="5" type="ORF">BJ554DRAFT_6804</name>
</gene>
<keyword evidence="1 2" id="KW-0694">RNA-binding</keyword>
<dbReference type="InterPro" id="IPR035979">
    <property type="entry name" value="RBD_domain_sf"/>
</dbReference>
<feature type="region of interest" description="Disordered" evidence="3">
    <location>
        <begin position="98"/>
        <end position="126"/>
    </location>
</feature>
<dbReference type="SMART" id="SM00360">
    <property type="entry name" value="RRM"/>
    <property type="match status" value="1"/>
</dbReference>